<evidence type="ECO:0000256" key="2">
    <source>
        <dbReference type="ARBA" id="ARBA00009256"/>
    </source>
</evidence>
<protein>
    <recommendedName>
        <fullName evidence="8">Pantothenate synthetase</fullName>
        <shortName evidence="8">PS</shortName>
        <ecNumber evidence="8">6.3.2.1</ecNumber>
    </recommendedName>
    <alternativeName>
        <fullName evidence="8">Pantoate--beta-alanine ligase</fullName>
    </alternativeName>
    <alternativeName>
        <fullName evidence="8">Pantoate-activating enzyme</fullName>
    </alternativeName>
</protein>
<evidence type="ECO:0000313" key="10">
    <source>
        <dbReference type="EMBL" id="OKZ11260.1"/>
    </source>
</evidence>
<evidence type="ECO:0000313" key="11">
    <source>
        <dbReference type="EMBL" id="RHF90375.1"/>
    </source>
</evidence>
<comment type="subcellular location">
    <subcellularLocation>
        <location evidence="8">Cytoplasm</location>
    </subcellularLocation>
</comment>
<dbReference type="Proteomes" id="UP000283485">
    <property type="component" value="Unassembled WGS sequence"/>
</dbReference>
<feature type="active site" description="Proton donor" evidence="8">
    <location>
        <position position="37"/>
    </location>
</feature>
<dbReference type="PANTHER" id="PTHR21299:SF1">
    <property type="entry name" value="PANTOATE--BETA-ALANINE LIGASE"/>
    <property type="match status" value="1"/>
</dbReference>
<dbReference type="EMBL" id="MNQR01000015">
    <property type="protein sequence ID" value="OKZ11260.1"/>
    <property type="molecule type" value="Genomic_DNA"/>
</dbReference>
<dbReference type="InterPro" id="IPR042176">
    <property type="entry name" value="Pantoate_ligase_C"/>
</dbReference>
<keyword evidence="5 8" id="KW-0547">Nucleotide-binding</keyword>
<keyword evidence="4 8" id="KW-0566">Pantothenate biosynthesis</keyword>
<dbReference type="Pfam" id="PF02569">
    <property type="entry name" value="Pantoate_ligase"/>
    <property type="match status" value="1"/>
</dbReference>
<evidence type="ECO:0000313" key="13">
    <source>
        <dbReference type="EMBL" id="RHM99851.1"/>
    </source>
</evidence>
<dbReference type="NCBIfam" id="TIGR00018">
    <property type="entry name" value="panC"/>
    <property type="match status" value="1"/>
</dbReference>
<dbReference type="GeneID" id="43185401"/>
<dbReference type="Proteomes" id="UP000722357">
    <property type="component" value="Unassembled WGS sequence"/>
</dbReference>
<dbReference type="EMBL" id="DYWE01000072">
    <property type="protein sequence ID" value="HJF81544.1"/>
    <property type="molecule type" value="Genomic_DNA"/>
</dbReference>
<dbReference type="GO" id="GO:0004592">
    <property type="term" value="F:pantoate-beta-alanine ligase activity"/>
    <property type="evidence" value="ECO:0007669"/>
    <property type="project" value="UniProtKB-UniRule"/>
</dbReference>
<reference evidence="10 14" key="1">
    <citation type="journal article" date="2016" name="Nat. Biotechnol.">
        <title>Measurement of bacterial replication rates in microbial communities.</title>
        <authorList>
            <person name="Brown C.T."/>
            <person name="Olm M.R."/>
            <person name="Thomas B.C."/>
            <person name="Banfield J.F."/>
        </authorList>
    </citation>
    <scope>NUCLEOTIDE SEQUENCE [LARGE SCALE GENOMIC DNA]</scope>
    <source>
        <strain evidence="10">45_130</strain>
    </source>
</reference>
<dbReference type="Gene3D" id="3.30.1300.10">
    <property type="entry name" value="Pantoate-beta-alanine ligase, C-terminal domain"/>
    <property type="match status" value="1"/>
</dbReference>
<comment type="catalytic activity">
    <reaction evidence="7 8">
        <text>(R)-pantoate + beta-alanine + ATP = (R)-pantothenate + AMP + diphosphate + H(+)</text>
        <dbReference type="Rhea" id="RHEA:10912"/>
        <dbReference type="ChEBI" id="CHEBI:15378"/>
        <dbReference type="ChEBI" id="CHEBI:15980"/>
        <dbReference type="ChEBI" id="CHEBI:29032"/>
        <dbReference type="ChEBI" id="CHEBI:30616"/>
        <dbReference type="ChEBI" id="CHEBI:33019"/>
        <dbReference type="ChEBI" id="CHEBI:57966"/>
        <dbReference type="ChEBI" id="CHEBI:456215"/>
        <dbReference type="EC" id="6.3.2.1"/>
    </reaction>
</comment>
<evidence type="ECO:0000256" key="3">
    <source>
        <dbReference type="ARBA" id="ARBA00022598"/>
    </source>
</evidence>
<dbReference type="GO" id="GO:0005829">
    <property type="term" value="C:cytosol"/>
    <property type="evidence" value="ECO:0007669"/>
    <property type="project" value="TreeGrafter"/>
</dbReference>
<proteinExistence type="inferred from homology"/>
<dbReference type="UniPathway" id="UPA00028">
    <property type="reaction ID" value="UER00005"/>
</dbReference>
<keyword evidence="6 8" id="KW-0067">ATP-binding</keyword>
<dbReference type="EMBL" id="QRQK01000004">
    <property type="protein sequence ID" value="RHM99851.1"/>
    <property type="molecule type" value="Genomic_DNA"/>
</dbReference>
<dbReference type="SUPFAM" id="SSF52374">
    <property type="entry name" value="Nucleotidylyl transferase"/>
    <property type="match status" value="1"/>
</dbReference>
<evidence type="ECO:0000256" key="4">
    <source>
        <dbReference type="ARBA" id="ARBA00022655"/>
    </source>
</evidence>
<evidence type="ECO:0000313" key="9">
    <source>
        <dbReference type="EMBL" id="HJF81544.1"/>
    </source>
</evidence>
<feature type="binding site" evidence="8">
    <location>
        <position position="153"/>
    </location>
    <ligand>
        <name>(R)-pantoate</name>
        <dbReference type="ChEBI" id="CHEBI:15980"/>
    </ligand>
</feature>
<comment type="similarity">
    <text evidence="2 8">Belongs to the pantothenate synthetase family.</text>
</comment>
<dbReference type="InterPro" id="IPR014729">
    <property type="entry name" value="Rossmann-like_a/b/a_fold"/>
</dbReference>
<comment type="pathway">
    <text evidence="1 8">Cofactor biosynthesis; (R)-pantothenate biosynthesis; (R)-pantothenate from (R)-pantoate and beta-alanine: step 1/1.</text>
</comment>
<accession>A0A1Q6GJ85</accession>
<feature type="binding site" evidence="8">
    <location>
        <begin position="30"/>
        <end position="37"/>
    </location>
    <ligand>
        <name>ATP</name>
        <dbReference type="ChEBI" id="CHEBI:30616"/>
    </ligand>
</feature>
<reference evidence="9" key="4">
    <citation type="submission" date="2021-09" db="EMBL/GenBank/DDBJ databases">
        <authorList>
            <person name="Gilroy R."/>
        </authorList>
    </citation>
    <scope>NUCLEOTIDE SEQUENCE</scope>
    <source>
        <strain evidence="9">9794</strain>
    </source>
</reference>
<dbReference type="InterPro" id="IPR003721">
    <property type="entry name" value="Pantoate_ligase"/>
</dbReference>
<dbReference type="FunFam" id="3.40.50.620:FF:000013">
    <property type="entry name" value="Pantothenate synthetase"/>
    <property type="match status" value="1"/>
</dbReference>
<dbReference type="GO" id="GO:0005524">
    <property type="term" value="F:ATP binding"/>
    <property type="evidence" value="ECO:0007669"/>
    <property type="project" value="UniProtKB-KW"/>
</dbReference>
<gene>
    <name evidence="8 9" type="primary">panC</name>
    <name evidence="10" type="ORF">BHV76_04680</name>
    <name evidence="12" type="ORF">DW204_01350</name>
    <name evidence="11" type="ORF">DW653_09345</name>
    <name evidence="13" type="ORF">DWZ34_03345</name>
    <name evidence="9" type="ORF">K8V40_07835</name>
</gene>
<feature type="binding site" evidence="8">
    <location>
        <begin position="147"/>
        <end position="150"/>
    </location>
    <ligand>
        <name>ATP</name>
        <dbReference type="ChEBI" id="CHEBI:30616"/>
    </ligand>
</feature>
<comment type="function">
    <text evidence="8">Catalyzes the condensation of pantoate with beta-alanine in an ATP-dependent reaction via a pantoyl-adenylate intermediate.</text>
</comment>
<dbReference type="Gene3D" id="3.40.50.620">
    <property type="entry name" value="HUPs"/>
    <property type="match status" value="1"/>
</dbReference>
<dbReference type="EMBL" id="QRHQ01000016">
    <property type="protein sequence ID" value="RHF90375.1"/>
    <property type="molecule type" value="Genomic_DNA"/>
</dbReference>
<feature type="binding site" evidence="8">
    <location>
        <position position="176"/>
    </location>
    <ligand>
        <name>ATP</name>
        <dbReference type="ChEBI" id="CHEBI:30616"/>
    </ligand>
</feature>
<evidence type="ECO:0000313" key="17">
    <source>
        <dbReference type="Proteomes" id="UP000285109"/>
    </source>
</evidence>
<feature type="binding site" evidence="8">
    <location>
        <position position="61"/>
    </location>
    <ligand>
        <name>(R)-pantoate</name>
        <dbReference type="ChEBI" id="CHEBI:15980"/>
    </ligand>
</feature>
<comment type="miscellaneous">
    <text evidence="8">The reaction proceeds by a bi uni uni bi ping pong mechanism.</text>
</comment>
<evidence type="ECO:0000313" key="12">
    <source>
        <dbReference type="EMBL" id="RHH50453.1"/>
    </source>
</evidence>
<evidence type="ECO:0000256" key="6">
    <source>
        <dbReference type="ARBA" id="ARBA00022840"/>
    </source>
</evidence>
<dbReference type="Proteomes" id="UP000186685">
    <property type="component" value="Unassembled WGS sequence"/>
</dbReference>
<evidence type="ECO:0000313" key="16">
    <source>
        <dbReference type="Proteomes" id="UP000284998"/>
    </source>
</evidence>
<sequence length="281" mass="31652">MKLIQTISELRAELDAFRKEGKTIGLVPTMGALHAGHASLVNRAVAENDVVVVSDFVNPTQFNDQNDLLKYPRTLEADCALLEKCGATLVFAPSVEEVYPEPDTRQFSYAPLDTVMEGKYRPGHFNGVCQIVSKLFLMVEPDRAYFGEKDFQQLAIIREMVRKYPFNIQIVGCPIVREEDGLALSSRNARLTAEQRKEALQISKALFASVDFSKSRVLLETKQFVEDCIRRAPGLELEYFEIVDGNTLQPVKAWDESNYIVGCITVYCGEVRLIDNIKYKG</sequence>
<feature type="binding site" evidence="8">
    <location>
        <position position="61"/>
    </location>
    <ligand>
        <name>beta-alanine</name>
        <dbReference type="ChEBI" id="CHEBI:57966"/>
    </ligand>
</feature>
<keyword evidence="8" id="KW-0963">Cytoplasm</keyword>
<evidence type="ECO:0000256" key="7">
    <source>
        <dbReference type="ARBA" id="ARBA00048258"/>
    </source>
</evidence>
<dbReference type="EC" id="6.3.2.1" evidence="8"/>
<comment type="subunit">
    <text evidence="8">Homodimer.</text>
</comment>
<comment type="caution">
    <text evidence="11">The sequence shown here is derived from an EMBL/GenBank/DDBJ whole genome shotgun (WGS) entry which is preliminary data.</text>
</comment>
<dbReference type="RefSeq" id="WP_007562344.1">
    <property type="nucleotide sequence ID" value="NZ_CABKPU010000004.1"/>
</dbReference>
<evidence type="ECO:0000256" key="1">
    <source>
        <dbReference type="ARBA" id="ARBA00004990"/>
    </source>
</evidence>
<organism evidence="11 15">
    <name type="scientific">Phocaeicola plebeius</name>
    <dbReference type="NCBI Taxonomy" id="310297"/>
    <lineage>
        <taxon>Bacteria</taxon>
        <taxon>Pseudomonadati</taxon>
        <taxon>Bacteroidota</taxon>
        <taxon>Bacteroidia</taxon>
        <taxon>Bacteroidales</taxon>
        <taxon>Bacteroidaceae</taxon>
        <taxon>Phocaeicola</taxon>
    </lineage>
</organism>
<reference evidence="9" key="3">
    <citation type="journal article" date="2021" name="PeerJ">
        <title>Extensive microbial diversity within the chicken gut microbiome revealed by metagenomics and culture.</title>
        <authorList>
            <person name="Gilroy R."/>
            <person name="Ravi A."/>
            <person name="Getino M."/>
            <person name="Pursley I."/>
            <person name="Horton D.L."/>
            <person name="Alikhan N.F."/>
            <person name="Baker D."/>
            <person name="Gharbi K."/>
            <person name="Hall N."/>
            <person name="Watson M."/>
            <person name="Adriaenssens E.M."/>
            <person name="Foster-Nyarko E."/>
            <person name="Jarju S."/>
            <person name="Secka A."/>
            <person name="Antonio M."/>
            <person name="Oren A."/>
            <person name="Chaudhuri R.R."/>
            <person name="La Ragione R."/>
            <person name="Hildebrand F."/>
            <person name="Pallen M.J."/>
        </authorList>
    </citation>
    <scope>NUCLEOTIDE SEQUENCE</scope>
    <source>
        <strain evidence="9">9794</strain>
    </source>
</reference>
<reference evidence="15 16" key="2">
    <citation type="submission" date="2018-08" db="EMBL/GenBank/DDBJ databases">
        <title>A genome reference for cultivated species of the human gut microbiota.</title>
        <authorList>
            <person name="Zou Y."/>
            <person name="Xue W."/>
            <person name="Luo G."/>
        </authorList>
    </citation>
    <scope>NUCLEOTIDE SEQUENCE [LARGE SCALE GENOMIC DNA]</scope>
    <source>
        <strain evidence="13 17">AF31-28B-AC</strain>
        <strain evidence="12 16">AM17-44</strain>
        <strain evidence="11 15">AM23-23</strain>
    </source>
</reference>
<name>A0A1Q6GJ85_9BACT</name>
<evidence type="ECO:0000313" key="15">
    <source>
        <dbReference type="Proteomes" id="UP000283485"/>
    </source>
</evidence>
<evidence type="ECO:0000313" key="14">
    <source>
        <dbReference type="Proteomes" id="UP000186685"/>
    </source>
</evidence>
<dbReference type="CDD" id="cd00560">
    <property type="entry name" value="PanC"/>
    <property type="match status" value="1"/>
</dbReference>
<dbReference type="Proteomes" id="UP000285109">
    <property type="component" value="Unassembled WGS sequence"/>
</dbReference>
<evidence type="ECO:0000256" key="8">
    <source>
        <dbReference type="HAMAP-Rule" id="MF_00158"/>
    </source>
</evidence>
<dbReference type="PANTHER" id="PTHR21299">
    <property type="entry name" value="CYTIDYLATE KINASE/PANTOATE-BETA-ALANINE LIGASE"/>
    <property type="match status" value="1"/>
</dbReference>
<dbReference type="HAMAP" id="MF_00158">
    <property type="entry name" value="PanC"/>
    <property type="match status" value="1"/>
</dbReference>
<feature type="binding site" evidence="8">
    <location>
        <begin position="184"/>
        <end position="187"/>
    </location>
    <ligand>
        <name>ATP</name>
        <dbReference type="ChEBI" id="CHEBI:30616"/>
    </ligand>
</feature>
<dbReference type="AlphaFoldDB" id="A0A1Q6GJ85"/>
<evidence type="ECO:0000256" key="5">
    <source>
        <dbReference type="ARBA" id="ARBA00022741"/>
    </source>
</evidence>
<dbReference type="GO" id="GO:0015940">
    <property type="term" value="P:pantothenate biosynthetic process"/>
    <property type="evidence" value="ECO:0007669"/>
    <property type="project" value="UniProtKB-UniRule"/>
</dbReference>
<keyword evidence="3 8" id="KW-0436">Ligase</keyword>
<dbReference type="EMBL" id="QRJS01000002">
    <property type="protein sequence ID" value="RHH50453.1"/>
    <property type="molecule type" value="Genomic_DNA"/>
</dbReference>
<dbReference type="Proteomes" id="UP000284998">
    <property type="component" value="Unassembled WGS sequence"/>
</dbReference>